<feature type="transmembrane region" description="Helical" evidence="1">
    <location>
        <begin position="15"/>
        <end position="38"/>
    </location>
</feature>
<dbReference type="Proteomes" id="UP000257109">
    <property type="component" value="Unassembled WGS sequence"/>
</dbReference>
<proteinExistence type="predicted"/>
<dbReference type="AlphaFoldDB" id="A0A371GYN3"/>
<evidence type="ECO:0000313" key="3">
    <source>
        <dbReference type="Proteomes" id="UP000257109"/>
    </source>
</evidence>
<keyword evidence="1" id="KW-0472">Membrane</keyword>
<name>A0A371GYN3_MUCPR</name>
<keyword evidence="1" id="KW-1133">Transmembrane helix</keyword>
<comment type="caution">
    <text evidence="2">The sequence shown here is derived from an EMBL/GenBank/DDBJ whole genome shotgun (WGS) entry which is preliminary data.</text>
</comment>
<protein>
    <submittedName>
        <fullName evidence="2">Uncharacterized protein</fullName>
    </submittedName>
</protein>
<dbReference type="EMBL" id="QJKJ01004080">
    <property type="protein sequence ID" value="RDX95654.1"/>
    <property type="molecule type" value="Genomic_DNA"/>
</dbReference>
<organism evidence="2 3">
    <name type="scientific">Mucuna pruriens</name>
    <name type="common">Velvet bean</name>
    <name type="synonym">Dolichos pruriens</name>
    <dbReference type="NCBI Taxonomy" id="157652"/>
    <lineage>
        <taxon>Eukaryota</taxon>
        <taxon>Viridiplantae</taxon>
        <taxon>Streptophyta</taxon>
        <taxon>Embryophyta</taxon>
        <taxon>Tracheophyta</taxon>
        <taxon>Spermatophyta</taxon>
        <taxon>Magnoliopsida</taxon>
        <taxon>eudicotyledons</taxon>
        <taxon>Gunneridae</taxon>
        <taxon>Pentapetalae</taxon>
        <taxon>rosids</taxon>
        <taxon>fabids</taxon>
        <taxon>Fabales</taxon>
        <taxon>Fabaceae</taxon>
        <taxon>Papilionoideae</taxon>
        <taxon>50 kb inversion clade</taxon>
        <taxon>NPAAA clade</taxon>
        <taxon>indigoferoid/millettioid clade</taxon>
        <taxon>Phaseoleae</taxon>
        <taxon>Mucuna</taxon>
    </lineage>
</organism>
<keyword evidence="1" id="KW-0812">Transmembrane</keyword>
<keyword evidence="3" id="KW-1185">Reference proteome</keyword>
<accession>A0A371GYN3</accession>
<evidence type="ECO:0000256" key="1">
    <source>
        <dbReference type="SAM" id="Phobius"/>
    </source>
</evidence>
<evidence type="ECO:0000313" key="2">
    <source>
        <dbReference type="EMBL" id="RDX95654.1"/>
    </source>
</evidence>
<gene>
    <name evidence="2" type="ORF">CR513_21802</name>
</gene>
<feature type="non-terminal residue" evidence="2">
    <location>
        <position position="1"/>
    </location>
</feature>
<feature type="transmembrane region" description="Helical" evidence="1">
    <location>
        <begin position="58"/>
        <end position="77"/>
    </location>
</feature>
<reference evidence="2" key="1">
    <citation type="submission" date="2018-05" db="EMBL/GenBank/DDBJ databases">
        <title>Draft genome of Mucuna pruriens seed.</title>
        <authorList>
            <person name="Nnadi N.E."/>
            <person name="Vos R."/>
            <person name="Hasami M.H."/>
            <person name="Devisetty U.K."/>
            <person name="Aguiy J.C."/>
        </authorList>
    </citation>
    <scope>NUCLEOTIDE SEQUENCE [LARGE SCALE GENOMIC DNA]</scope>
    <source>
        <strain evidence="2">JCA_2017</strain>
    </source>
</reference>
<sequence>MTLQLECGWIWTSNYYNALLGLVPPKACWMLQLGFSMFSNLVQKHVSCNCTKFMHYRWLYIIVTILDMVLHALHFTIGQSLANIFTICLDAIQSLYRDIPELPQNLDCVHQKWSVIIS</sequence>